<evidence type="ECO:0000313" key="6">
    <source>
        <dbReference type="Proteomes" id="UP000199051"/>
    </source>
</evidence>
<evidence type="ECO:0000313" key="5">
    <source>
        <dbReference type="EMBL" id="SER03552.1"/>
    </source>
</evidence>
<dbReference type="PANTHER" id="PTHR30244:SF34">
    <property type="entry name" value="DTDP-4-AMINO-4,6-DIDEOXYGALACTOSE TRANSAMINASE"/>
    <property type="match status" value="1"/>
</dbReference>
<dbReference type="InterPro" id="IPR015421">
    <property type="entry name" value="PyrdxlP-dep_Trfase_major"/>
</dbReference>
<dbReference type="Pfam" id="PF01041">
    <property type="entry name" value="DegT_DnrJ_EryC1"/>
    <property type="match status" value="1"/>
</dbReference>
<organism evidence="5 6">
    <name type="scientific">Actinokineospora terrae</name>
    <dbReference type="NCBI Taxonomy" id="155974"/>
    <lineage>
        <taxon>Bacteria</taxon>
        <taxon>Bacillati</taxon>
        <taxon>Actinomycetota</taxon>
        <taxon>Actinomycetes</taxon>
        <taxon>Pseudonocardiales</taxon>
        <taxon>Pseudonocardiaceae</taxon>
        <taxon>Actinokineospora</taxon>
    </lineage>
</organism>
<dbReference type="GO" id="GO:0000271">
    <property type="term" value="P:polysaccharide biosynthetic process"/>
    <property type="evidence" value="ECO:0007669"/>
    <property type="project" value="TreeGrafter"/>
</dbReference>
<dbReference type="AlphaFoldDB" id="A0A1H9KWJ9"/>
<dbReference type="NCBIfam" id="NF008687">
    <property type="entry name" value="PRK11706.1"/>
    <property type="match status" value="1"/>
</dbReference>
<dbReference type="Gene3D" id="3.90.1150.10">
    <property type="entry name" value="Aspartate Aminotransferase, domain 1"/>
    <property type="match status" value="1"/>
</dbReference>
<dbReference type="Proteomes" id="UP000199051">
    <property type="component" value="Unassembled WGS sequence"/>
</dbReference>
<dbReference type="STRING" id="155974.SAMN04487818_101352"/>
<dbReference type="SUPFAM" id="SSF53383">
    <property type="entry name" value="PLP-dependent transferases"/>
    <property type="match status" value="1"/>
</dbReference>
<dbReference type="GO" id="GO:0019180">
    <property type="term" value="F:dTDP-4-amino-4,6-dideoxygalactose transaminase activity"/>
    <property type="evidence" value="ECO:0007669"/>
    <property type="project" value="TreeGrafter"/>
</dbReference>
<sequence>MTKAMTDLPPFTEPHVAPRQWDYLRDALENGKLDGNGPYTEQAAAVVRRVTAAAEVLLTPSCTHALEMSAIALDIEPGDEVIVPAFSYAPTACAFALRGAHLVYVDSHPDTLNVRADHIAAAITERTKAIVVLHYAGVPCEMDPIMAIAREHGLAVVEDSAQAFGSTYRGRPTGSFGRFAALSFHATKNVHCAKGGALLVNDQADTDRAKIIQDRGTDRHHYFQGLVKEYQWVELGSSSMLNELLAALLAAQLETFDEVQAIRGHWWNTYDATLPGWAREHGVATPHIPAHTTHSAHLYHLVLPTEDSKSALLDHLAAQGLTATVHYLALHDTPAGRRFGQPGPGGCAVAETLPRRLIRLPMHAGMAADYQRRVIDAVIDFRP</sequence>
<evidence type="ECO:0000256" key="3">
    <source>
        <dbReference type="PIRSR" id="PIRSR000390-2"/>
    </source>
</evidence>
<feature type="modified residue" description="N6-(pyridoxal phosphate)lysine" evidence="3">
    <location>
        <position position="188"/>
    </location>
</feature>
<feature type="active site" description="Proton acceptor" evidence="2">
    <location>
        <position position="188"/>
    </location>
</feature>
<dbReference type="GO" id="GO:0030170">
    <property type="term" value="F:pyridoxal phosphate binding"/>
    <property type="evidence" value="ECO:0007669"/>
    <property type="project" value="TreeGrafter"/>
</dbReference>
<dbReference type="Gene3D" id="3.40.640.10">
    <property type="entry name" value="Type I PLP-dependent aspartate aminotransferase-like (Major domain)"/>
    <property type="match status" value="1"/>
</dbReference>
<gene>
    <name evidence="5" type="ORF">SAMN04487818_101352</name>
</gene>
<name>A0A1H9KWJ9_9PSEU</name>
<evidence type="ECO:0000256" key="4">
    <source>
        <dbReference type="RuleBase" id="RU004508"/>
    </source>
</evidence>
<dbReference type="PANTHER" id="PTHR30244">
    <property type="entry name" value="TRANSAMINASE"/>
    <property type="match status" value="1"/>
</dbReference>
<proteinExistence type="inferred from homology"/>
<reference evidence="6" key="1">
    <citation type="submission" date="2016-10" db="EMBL/GenBank/DDBJ databases">
        <authorList>
            <person name="Varghese N."/>
            <person name="Submissions S."/>
        </authorList>
    </citation>
    <scope>NUCLEOTIDE SEQUENCE [LARGE SCALE GENOMIC DNA]</scope>
    <source>
        <strain evidence="6">DSM 44260</strain>
    </source>
</reference>
<comment type="similarity">
    <text evidence="4">Belongs to the DegT/DnrJ/EryC1 family.</text>
</comment>
<dbReference type="InterPro" id="IPR015422">
    <property type="entry name" value="PyrdxlP-dep_Trfase_small"/>
</dbReference>
<dbReference type="EMBL" id="FOGI01000001">
    <property type="protein sequence ID" value="SER03552.1"/>
    <property type="molecule type" value="Genomic_DNA"/>
</dbReference>
<dbReference type="InterPro" id="IPR015424">
    <property type="entry name" value="PyrdxlP-dep_Trfase"/>
</dbReference>
<protein>
    <submittedName>
        <fullName evidence="5">dTDP-4-amino-4,6-dideoxygalactose transaminase</fullName>
    </submittedName>
</protein>
<comment type="cofactor">
    <cofactor evidence="1">
        <name>pyridoxal 5'-phosphate</name>
        <dbReference type="ChEBI" id="CHEBI:597326"/>
    </cofactor>
</comment>
<dbReference type="PIRSF" id="PIRSF000390">
    <property type="entry name" value="PLP_StrS"/>
    <property type="match status" value="1"/>
</dbReference>
<evidence type="ECO:0000256" key="2">
    <source>
        <dbReference type="PIRSR" id="PIRSR000390-1"/>
    </source>
</evidence>
<keyword evidence="3 4" id="KW-0663">Pyridoxal phosphate</keyword>
<keyword evidence="6" id="KW-1185">Reference proteome</keyword>
<accession>A0A1H9KWJ9</accession>
<dbReference type="RefSeq" id="WP_092774600.1">
    <property type="nucleotide sequence ID" value="NZ_FOGI01000001.1"/>
</dbReference>
<dbReference type="CDD" id="cd00616">
    <property type="entry name" value="AHBA_syn"/>
    <property type="match status" value="1"/>
</dbReference>
<dbReference type="InterPro" id="IPR000653">
    <property type="entry name" value="DegT/StrS_aminotransferase"/>
</dbReference>
<evidence type="ECO:0000256" key="1">
    <source>
        <dbReference type="ARBA" id="ARBA00001933"/>
    </source>
</evidence>